<proteinExistence type="predicted"/>
<reference evidence="1" key="1">
    <citation type="submission" date="2022-06" db="EMBL/GenBank/DDBJ databases">
        <title>Complete genome sequences of two strains of the flax pathogen Septoria linicola.</title>
        <authorList>
            <person name="Lapalu N."/>
            <person name="Simon A."/>
            <person name="Demenou B."/>
            <person name="Paumier D."/>
            <person name="Guillot M.-P."/>
            <person name="Gout L."/>
            <person name="Valade R."/>
        </authorList>
    </citation>
    <scope>NUCLEOTIDE SEQUENCE</scope>
    <source>
        <strain evidence="1">SE15195</strain>
    </source>
</reference>
<dbReference type="EMBL" id="CP099422">
    <property type="protein sequence ID" value="USW53623.1"/>
    <property type="molecule type" value="Genomic_DNA"/>
</dbReference>
<evidence type="ECO:0000313" key="2">
    <source>
        <dbReference type="Proteomes" id="UP001056384"/>
    </source>
</evidence>
<gene>
    <name evidence="1" type="ORF">Slin15195_G069420</name>
</gene>
<dbReference type="Gene3D" id="3.30.70.100">
    <property type="match status" value="2"/>
</dbReference>
<dbReference type="Proteomes" id="UP001056384">
    <property type="component" value="Chromosome 5"/>
</dbReference>
<name>A0A9Q9AWZ3_9PEZI</name>
<accession>A0A9Q9AWZ3</accession>
<evidence type="ECO:0000313" key="1">
    <source>
        <dbReference type="EMBL" id="USW53623.1"/>
    </source>
</evidence>
<organism evidence="1 2">
    <name type="scientific">Septoria linicola</name>
    <dbReference type="NCBI Taxonomy" id="215465"/>
    <lineage>
        <taxon>Eukaryota</taxon>
        <taxon>Fungi</taxon>
        <taxon>Dikarya</taxon>
        <taxon>Ascomycota</taxon>
        <taxon>Pezizomycotina</taxon>
        <taxon>Dothideomycetes</taxon>
        <taxon>Dothideomycetidae</taxon>
        <taxon>Mycosphaerellales</taxon>
        <taxon>Mycosphaerellaceae</taxon>
        <taxon>Septoria</taxon>
    </lineage>
</organism>
<dbReference type="InterPro" id="IPR011008">
    <property type="entry name" value="Dimeric_a/b-barrel"/>
</dbReference>
<sequence>MPTTEIAGFPLIDGVTMDSIADDPNSEAALRIKEWSDEIVRQKGYHATSYGTIAESPSDLVAVIIWDSMEAHISTLRQPDYKAVAESISSIFTGAGYMYHVDLEPHDEVQRAMDAPVMEIALFNFDHEPPGGCLEIFQAFRKAAGKESGATPIASAVGITHEEVEFGDIKGNAVVLVVGWESIEAHQAFRDSGTYKKYMPQLMKEVEKVQIHHVALRKV</sequence>
<dbReference type="AlphaFoldDB" id="A0A9Q9AWZ3"/>
<protein>
    <recommendedName>
        <fullName evidence="3">ABM domain-containing protein</fullName>
    </recommendedName>
</protein>
<evidence type="ECO:0008006" key="3">
    <source>
        <dbReference type="Google" id="ProtNLM"/>
    </source>
</evidence>
<dbReference type="SUPFAM" id="SSF54909">
    <property type="entry name" value="Dimeric alpha+beta barrel"/>
    <property type="match status" value="1"/>
</dbReference>
<keyword evidence="2" id="KW-1185">Reference proteome</keyword>